<protein>
    <submittedName>
        <fullName evidence="2">KTSC domain-containing protein</fullName>
    </submittedName>
</protein>
<accession>A0A3P2EFM5</accession>
<proteinExistence type="predicted"/>
<evidence type="ECO:0000313" key="2">
    <source>
        <dbReference type="EMBL" id="RRE43132.1"/>
    </source>
</evidence>
<feature type="domain" description="KTSC" evidence="1">
    <location>
        <begin position="7"/>
        <end position="64"/>
    </location>
</feature>
<sequence length="74" mass="8553">MHHHPVKSSRIISVAYDDASATLEIYFYHQPPLQYTGVPPRIFHDFLQVVSKGRYYDGVIKENFPNASYVNVKV</sequence>
<evidence type="ECO:0000259" key="1">
    <source>
        <dbReference type="Pfam" id="PF13619"/>
    </source>
</evidence>
<dbReference type="Proteomes" id="UP000272440">
    <property type="component" value="Unassembled WGS sequence"/>
</dbReference>
<dbReference type="EMBL" id="RCZY01000002">
    <property type="protein sequence ID" value="RRE43132.1"/>
    <property type="molecule type" value="Genomic_DNA"/>
</dbReference>
<name>A0A3P2EFM5_KLEPN</name>
<organism evidence="2 3">
    <name type="scientific">Klebsiella pneumoniae</name>
    <dbReference type="NCBI Taxonomy" id="573"/>
    <lineage>
        <taxon>Bacteria</taxon>
        <taxon>Pseudomonadati</taxon>
        <taxon>Pseudomonadota</taxon>
        <taxon>Gammaproteobacteria</taxon>
        <taxon>Enterobacterales</taxon>
        <taxon>Enterobacteriaceae</taxon>
        <taxon>Klebsiella/Raoultella group</taxon>
        <taxon>Klebsiella</taxon>
        <taxon>Klebsiella pneumoniae complex</taxon>
    </lineage>
</organism>
<gene>
    <name evidence="2" type="ORF">EAO28_01925</name>
</gene>
<reference evidence="2 3" key="1">
    <citation type="journal article" date="2019" name="Antimicrob. Agents Chemother.">
        <title>Applying Rapid Whole Genome Sequencing to Predict Phenotypic Antimicrobial Susceptibility Testing Results Among Carbapenem-Resistant Klebsiella pneumoniae Clinical Isolates.</title>
        <authorList>
            <person name="Tamma P.D."/>
            <person name="Fan Y."/>
            <person name="Bergman Y."/>
            <person name="Pertea G."/>
            <person name="Kazmi A."/>
            <person name="Lewis S."/>
            <person name="Carroll K.C."/>
            <person name="Schatz M.C."/>
            <person name="Timp W."/>
            <person name="Simner P.J."/>
        </authorList>
    </citation>
    <scope>NUCLEOTIDE SEQUENCE [LARGE SCALE GENOMIC DNA]</scope>
    <source>
        <strain evidence="2 3">KLPN_33</strain>
    </source>
</reference>
<dbReference type="InterPro" id="IPR025309">
    <property type="entry name" value="KTSC_dom"/>
</dbReference>
<evidence type="ECO:0000313" key="3">
    <source>
        <dbReference type="Proteomes" id="UP000272440"/>
    </source>
</evidence>
<comment type="caution">
    <text evidence="2">The sequence shown here is derived from an EMBL/GenBank/DDBJ whole genome shotgun (WGS) entry which is preliminary data.</text>
</comment>
<dbReference type="Pfam" id="PF13619">
    <property type="entry name" value="KTSC"/>
    <property type="match status" value="1"/>
</dbReference>
<dbReference type="AlphaFoldDB" id="A0A3P2EFM5"/>